<proteinExistence type="predicted"/>
<keyword evidence="2" id="KW-1185">Reference proteome</keyword>
<accession>A0A8X6W5X4</accession>
<gene>
    <name evidence="1" type="ORF">TNCV_4720291</name>
</gene>
<evidence type="ECO:0000313" key="1">
    <source>
        <dbReference type="EMBL" id="GFY28898.1"/>
    </source>
</evidence>
<organism evidence="1 2">
    <name type="scientific">Trichonephila clavipes</name>
    <name type="common">Golden silk orbweaver</name>
    <name type="synonym">Nephila clavipes</name>
    <dbReference type="NCBI Taxonomy" id="2585209"/>
    <lineage>
        <taxon>Eukaryota</taxon>
        <taxon>Metazoa</taxon>
        <taxon>Ecdysozoa</taxon>
        <taxon>Arthropoda</taxon>
        <taxon>Chelicerata</taxon>
        <taxon>Arachnida</taxon>
        <taxon>Araneae</taxon>
        <taxon>Araneomorphae</taxon>
        <taxon>Entelegynae</taxon>
        <taxon>Araneoidea</taxon>
        <taxon>Nephilidae</taxon>
        <taxon>Trichonephila</taxon>
    </lineage>
</organism>
<reference evidence="1" key="1">
    <citation type="submission" date="2020-08" db="EMBL/GenBank/DDBJ databases">
        <title>Multicomponent nature underlies the extraordinary mechanical properties of spider dragline silk.</title>
        <authorList>
            <person name="Kono N."/>
            <person name="Nakamura H."/>
            <person name="Mori M."/>
            <person name="Yoshida Y."/>
            <person name="Ohtoshi R."/>
            <person name="Malay A.D."/>
            <person name="Moran D.A.P."/>
            <person name="Tomita M."/>
            <person name="Numata K."/>
            <person name="Arakawa K."/>
        </authorList>
    </citation>
    <scope>NUCLEOTIDE SEQUENCE</scope>
</reference>
<protein>
    <submittedName>
        <fullName evidence="1">Uncharacterized protein</fullName>
    </submittedName>
</protein>
<evidence type="ECO:0000313" key="2">
    <source>
        <dbReference type="Proteomes" id="UP000887159"/>
    </source>
</evidence>
<dbReference type="Proteomes" id="UP000887159">
    <property type="component" value="Unassembled WGS sequence"/>
</dbReference>
<name>A0A8X6W5X4_TRICX</name>
<dbReference type="AlphaFoldDB" id="A0A8X6W5X4"/>
<comment type="caution">
    <text evidence="1">The sequence shown here is derived from an EMBL/GenBank/DDBJ whole genome shotgun (WGS) entry which is preliminary data.</text>
</comment>
<sequence>MTSKLEEVHSLTSFAQEFGIRKNEVSIALKAAQRPVQLIRLMSSGRRMGTIPISFSKGNILGLKTPELFKEQMLFEESQLLPEELQDNLNLIRNRQCNASITVR</sequence>
<dbReference type="EMBL" id="BMAU01021387">
    <property type="protein sequence ID" value="GFY28898.1"/>
    <property type="molecule type" value="Genomic_DNA"/>
</dbReference>